<name>W2SP81_NECAM</name>
<proteinExistence type="predicted"/>
<evidence type="ECO:0000256" key="1">
    <source>
        <dbReference type="SAM" id="MobiDB-lite"/>
    </source>
</evidence>
<sequence>MNATILSSIVGFAGTVWTIVQWRGASFYQGSVSIVNVCIKGTVAEDLIPEDRGHHLALCNVPDVKTILRERSMRSEGGSEDIQKMQGGECRQVKSTKKHIV</sequence>
<evidence type="ECO:0000313" key="3">
    <source>
        <dbReference type="Proteomes" id="UP000053676"/>
    </source>
</evidence>
<dbReference type="KEGG" id="nai:NECAME_14735"/>
<protein>
    <submittedName>
        <fullName evidence="2">Uncharacterized protein</fullName>
    </submittedName>
</protein>
<organism evidence="2 3">
    <name type="scientific">Necator americanus</name>
    <name type="common">Human hookworm</name>
    <dbReference type="NCBI Taxonomy" id="51031"/>
    <lineage>
        <taxon>Eukaryota</taxon>
        <taxon>Metazoa</taxon>
        <taxon>Ecdysozoa</taxon>
        <taxon>Nematoda</taxon>
        <taxon>Chromadorea</taxon>
        <taxon>Rhabditida</taxon>
        <taxon>Rhabditina</taxon>
        <taxon>Rhabditomorpha</taxon>
        <taxon>Strongyloidea</taxon>
        <taxon>Ancylostomatidae</taxon>
        <taxon>Bunostominae</taxon>
        <taxon>Necator</taxon>
    </lineage>
</organism>
<reference evidence="3" key="1">
    <citation type="journal article" date="2014" name="Nat. Genet.">
        <title>Genome of the human hookworm Necator americanus.</title>
        <authorList>
            <person name="Tang Y.T."/>
            <person name="Gao X."/>
            <person name="Rosa B.A."/>
            <person name="Abubucker S."/>
            <person name="Hallsworth-Pepin K."/>
            <person name="Martin J."/>
            <person name="Tyagi R."/>
            <person name="Heizer E."/>
            <person name="Zhang X."/>
            <person name="Bhonagiri-Palsikar V."/>
            <person name="Minx P."/>
            <person name="Warren W.C."/>
            <person name="Wang Q."/>
            <person name="Zhan B."/>
            <person name="Hotez P.J."/>
            <person name="Sternberg P.W."/>
            <person name="Dougall A."/>
            <person name="Gaze S.T."/>
            <person name="Mulvenna J."/>
            <person name="Sotillo J."/>
            <person name="Ranganathan S."/>
            <person name="Rabelo E.M."/>
            <person name="Wilson R.K."/>
            <person name="Felgner P.L."/>
            <person name="Bethony J."/>
            <person name="Hawdon J.M."/>
            <person name="Gasser R.B."/>
            <person name="Loukas A."/>
            <person name="Mitreva M."/>
        </authorList>
    </citation>
    <scope>NUCLEOTIDE SEQUENCE [LARGE SCALE GENOMIC DNA]</scope>
</reference>
<gene>
    <name evidence="2" type="ORF">NECAME_14735</name>
</gene>
<accession>W2SP81</accession>
<dbReference type="EMBL" id="KI668943">
    <property type="protein sequence ID" value="ETN70512.1"/>
    <property type="molecule type" value="Genomic_DNA"/>
</dbReference>
<feature type="region of interest" description="Disordered" evidence="1">
    <location>
        <begin position="72"/>
        <end position="101"/>
    </location>
</feature>
<dbReference type="Proteomes" id="UP000053676">
    <property type="component" value="Unassembled WGS sequence"/>
</dbReference>
<evidence type="ECO:0000313" key="2">
    <source>
        <dbReference type="EMBL" id="ETN70512.1"/>
    </source>
</evidence>
<dbReference type="AlphaFoldDB" id="W2SP81"/>
<dbReference type="OrthoDB" id="5868322at2759"/>
<keyword evidence="3" id="KW-1185">Reference proteome</keyword>